<dbReference type="EMBL" id="UYRR01034326">
    <property type="protein sequence ID" value="VDK60801.1"/>
    <property type="molecule type" value="Genomic_DNA"/>
</dbReference>
<keyword evidence="2" id="KW-1185">Reference proteome</keyword>
<organism evidence="1 2">
    <name type="scientific">Anisakis simplex</name>
    <name type="common">Herring worm</name>
    <dbReference type="NCBI Taxonomy" id="6269"/>
    <lineage>
        <taxon>Eukaryota</taxon>
        <taxon>Metazoa</taxon>
        <taxon>Ecdysozoa</taxon>
        <taxon>Nematoda</taxon>
        <taxon>Chromadorea</taxon>
        <taxon>Rhabditida</taxon>
        <taxon>Spirurina</taxon>
        <taxon>Ascaridomorpha</taxon>
        <taxon>Ascaridoidea</taxon>
        <taxon>Anisakidae</taxon>
        <taxon>Anisakis</taxon>
        <taxon>Anisakis simplex complex</taxon>
    </lineage>
</organism>
<accession>A0A3P6T7G0</accession>
<sequence>MIGFGSRVVAHRGLVHHTEDTSTLQLRSASSYFEIRFWNYPQLIHGKNPKSPQPAKLFYGFIPF</sequence>
<gene>
    <name evidence="1" type="ORF">ASIM_LOCUS17605</name>
</gene>
<name>A0A3P6T7G0_ANISI</name>
<evidence type="ECO:0000313" key="2">
    <source>
        <dbReference type="Proteomes" id="UP000267096"/>
    </source>
</evidence>
<proteinExistence type="predicted"/>
<protein>
    <submittedName>
        <fullName evidence="1">Uncharacterized protein</fullName>
    </submittedName>
</protein>
<reference evidence="1 2" key="1">
    <citation type="submission" date="2018-11" db="EMBL/GenBank/DDBJ databases">
        <authorList>
            <consortium name="Pathogen Informatics"/>
        </authorList>
    </citation>
    <scope>NUCLEOTIDE SEQUENCE [LARGE SCALE GENOMIC DNA]</scope>
</reference>
<evidence type="ECO:0000313" key="1">
    <source>
        <dbReference type="EMBL" id="VDK60801.1"/>
    </source>
</evidence>
<dbReference type="Proteomes" id="UP000267096">
    <property type="component" value="Unassembled WGS sequence"/>
</dbReference>
<dbReference type="AlphaFoldDB" id="A0A3P6T7G0"/>